<accession>A0A832I364</accession>
<evidence type="ECO:0000313" key="1">
    <source>
        <dbReference type="EMBL" id="HGZ42724.1"/>
    </source>
</evidence>
<gene>
    <name evidence="1" type="ORF">ENR23_04730</name>
</gene>
<dbReference type="AlphaFoldDB" id="A0A832I364"/>
<comment type="caution">
    <text evidence="1">The sequence shown here is derived from an EMBL/GenBank/DDBJ whole genome shotgun (WGS) entry which is preliminary data.</text>
</comment>
<dbReference type="InterPro" id="IPR056209">
    <property type="entry name" value="SU10_adaptor"/>
</dbReference>
<organism evidence="1">
    <name type="scientific">Eiseniibacteriota bacterium</name>
    <dbReference type="NCBI Taxonomy" id="2212470"/>
    <lineage>
        <taxon>Bacteria</taxon>
        <taxon>Candidatus Eiseniibacteriota</taxon>
    </lineage>
</organism>
<dbReference type="EMBL" id="DSQF01000012">
    <property type="protein sequence ID" value="HGZ42724.1"/>
    <property type="molecule type" value="Genomic_DNA"/>
</dbReference>
<reference evidence="1" key="1">
    <citation type="journal article" date="2020" name="mSystems">
        <title>Genome- and Community-Level Interaction Insights into Carbon Utilization and Element Cycling Functions of Hydrothermarchaeota in Hydrothermal Sediment.</title>
        <authorList>
            <person name="Zhou Z."/>
            <person name="Liu Y."/>
            <person name="Xu W."/>
            <person name="Pan J."/>
            <person name="Luo Z.H."/>
            <person name="Li M."/>
        </authorList>
    </citation>
    <scope>NUCLEOTIDE SEQUENCE [LARGE SCALE GENOMIC DNA]</scope>
    <source>
        <strain evidence="1">SpSt-381</strain>
    </source>
</reference>
<dbReference type="Pfam" id="PF24175">
    <property type="entry name" value="SU10_adaptor"/>
    <property type="match status" value="1"/>
</dbReference>
<sequence>MNVGSLKNIVLQDVDDTVDGNVLLGWLNRGYEYLQQFVILPELETTQSLSFTDGVADLPSDFVHLVELLIDGVAYRTQIDYEQRNEYSDESNPYVFYLWGSEIGVLPAQTTTGTLAYVKQDAQFTDDADVPKCLAVFQPLIAEYAKGLYREQNGQFAKAVAHFTNVDNAIERLIGKLNKRIRRQSVAWTDIRARYPNYP</sequence>
<protein>
    <submittedName>
        <fullName evidence="1">Uncharacterized protein</fullName>
    </submittedName>
</protein>
<proteinExistence type="predicted"/>
<name>A0A832I364_UNCEI</name>